<proteinExistence type="predicted"/>
<evidence type="ECO:0000256" key="2">
    <source>
        <dbReference type="SAM" id="SignalP"/>
    </source>
</evidence>
<dbReference type="InterPro" id="IPR001283">
    <property type="entry name" value="CRISP-related"/>
</dbReference>
<feature type="signal peptide" evidence="2">
    <location>
        <begin position="1"/>
        <end position="23"/>
    </location>
</feature>
<dbReference type="Pfam" id="PF00188">
    <property type="entry name" value="CAP"/>
    <property type="match status" value="1"/>
</dbReference>
<evidence type="ECO:0000313" key="5">
    <source>
        <dbReference type="Proteomes" id="UP001295423"/>
    </source>
</evidence>
<dbReference type="PANTHER" id="PTHR10334">
    <property type="entry name" value="CYSTEINE-RICH SECRETORY PROTEIN-RELATED"/>
    <property type="match status" value="1"/>
</dbReference>
<dbReference type="Proteomes" id="UP001295423">
    <property type="component" value="Unassembled WGS sequence"/>
</dbReference>
<feature type="chain" id="PRO_5041996523" description="SCP domain-containing protein" evidence="2">
    <location>
        <begin position="24"/>
        <end position="565"/>
    </location>
</feature>
<sequence>MKVLATLNLLVLALRVGSFIVEAHDVRGDERSNNLRTRTETARTISHHHEARNNEPEARGWYEDMYESKGLKCTDVPYWAGQDGYTCKEYEGTKRCSFPEMKGSYGKTHMEACCLCGGGTKEKLPTPEGKLCTDVKDWKDPSGSGCSKYDVLSCTGNMKAVGSYGLAPHQACCVCEGYAESVDLLNDLNDLNKLTSPTTSPPSAAPCVDDPDWKSTSGRGCSSYSDSLECKTYDSFGMDQRGPIGDVCCESCKKKPNYNVVLPFDMKPPEAMRAGHHKRSRTSDENPAARGYENVEGRSCVDYDGWKETNYGSNCTWYDPKTNTDACTEYASDVGTDNKNVTEACCVCGGGSTGGSVSNSTANAAHPVAVTASTVAPGAAGGDAAKWVEAHNKRRKKYSKEWGYEYKAVGWNEDLAAQAQAWADHLIAKECGNIPHLTKKCRTEGENNAQEQSDPRPPVKNIDGVLTAWTEEEIAGDPAMADHASQVLWKDTTAIGCGYATGTCSDGWETAVQVCRYFPSGNLNCGGPCIDAVKKNIMQVDNTKPMKSTSDMHKCLKKQEQTYGK</sequence>
<keyword evidence="2" id="KW-0732">Signal</keyword>
<reference evidence="4" key="1">
    <citation type="submission" date="2023-08" db="EMBL/GenBank/DDBJ databases">
        <authorList>
            <person name="Audoor S."/>
            <person name="Bilcke G."/>
        </authorList>
    </citation>
    <scope>NUCLEOTIDE SEQUENCE</scope>
</reference>
<dbReference type="InterPro" id="IPR014044">
    <property type="entry name" value="CAP_dom"/>
</dbReference>
<organism evidence="4 5">
    <name type="scientific">Cylindrotheca closterium</name>
    <dbReference type="NCBI Taxonomy" id="2856"/>
    <lineage>
        <taxon>Eukaryota</taxon>
        <taxon>Sar</taxon>
        <taxon>Stramenopiles</taxon>
        <taxon>Ochrophyta</taxon>
        <taxon>Bacillariophyta</taxon>
        <taxon>Bacillariophyceae</taxon>
        <taxon>Bacillariophycidae</taxon>
        <taxon>Bacillariales</taxon>
        <taxon>Bacillariaceae</taxon>
        <taxon>Cylindrotheca</taxon>
    </lineage>
</organism>
<comment type="caution">
    <text evidence="4">The sequence shown here is derived from an EMBL/GenBank/DDBJ whole genome shotgun (WGS) entry which is preliminary data.</text>
</comment>
<dbReference type="AlphaFoldDB" id="A0AAD2CHG1"/>
<dbReference type="SMART" id="SM00198">
    <property type="entry name" value="SCP"/>
    <property type="match status" value="1"/>
</dbReference>
<name>A0AAD2CHG1_9STRA</name>
<dbReference type="SUPFAM" id="SSF55797">
    <property type="entry name" value="PR-1-like"/>
    <property type="match status" value="1"/>
</dbReference>
<feature type="domain" description="SCP" evidence="3">
    <location>
        <begin position="382"/>
        <end position="525"/>
    </location>
</feature>
<accession>A0AAD2CHG1</accession>
<dbReference type="InterPro" id="IPR035940">
    <property type="entry name" value="CAP_sf"/>
</dbReference>
<evidence type="ECO:0000259" key="3">
    <source>
        <dbReference type="SMART" id="SM00198"/>
    </source>
</evidence>
<dbReference type="EMBL" id="CAKOGP040000358">
    <property type="protein sequence ID" value="CAJ1934658.1"/>
    <property type="molecule type" value="Genomic_DNA"/>
</dbReference>
<dbReference type="Gene3D" id="3.40.33.10">
    <property type="entry name" value="CAP"/>
    <property type="match status" value="1"/>
</dbReference>
<keyword evidence="5" id="KW-1185">Reference proteome</keyword>
<gene>
    <name evidence="4" type="ORF">CYCCA115_LOCUS3998</name>
</gene>
<dbReference type="PRINTS" id="PR00837">
    <property type="entry name" value="V5TPXLIKE"/>
</dbReference>
<protein>
    <recommendedName>
        <fullName evidence="3">SCP domain-containing protein</fullName>
    </recommendedName>
</protein>
<evidence type="ECO:0000313" key="4">
    <source>
        <dbReference type="EMBL" id="CAJ1934658.1"/>
    </source>
</evidence>
<evidence type="ECO:0000256" key="1">
    <source>
        <dbReference type="SAM" id="MobiDB-lite"/>
    </source>
</evidence>
<feature type="region of interest" description="Disordered" evidence="1">
    <location>
        <begin position="271"/>
        <end position="290"/>
    </location>
</feature>